<keyword evidence="3" id="KW-1185">Reference proteome</keyword>
<evidence type="ECO:0000256" key="1">
    <source>
        <dbReference type="SAM" id="MobiDB-lite"/>
    </source>
</evidence>
<dbReference type="Proteomes" id="UP000240883">
    <property type="component" value="Unassembled WGS sequence"/>
</dbReference>
<organism evidence="2 3">
    <name type="scientific">Corynespora cassiicola Philippines</name>
    <dbReference type="NCBI Taxonomy" id="1448308"/>
    <lineage>
        <taxon>Eukaryota</taxon>
        <taxon>Fungi</taxon>
        <taxon>Dikarya</taxon>
        <taxon>Ascomycota</taxon>
        <taxon>Pezizomycotina</taxon>
        <taxon>Dothideomycetes</taxon>
        <taxon>Pleosporomycetidae</taxon>
        <taxon>Pleosporales</taxon>
        <taxon>Corynesporascaceae</taxon>
        <taxon>Corynespora</taxon>
    </lineage>
</organism>
<sequence length="140" mass="14966">MASPQCLSLVPMLPGPAATSLVWRIEVSSGMHWTAVASCSPFHGPDADMTENPSAPSWVSSTWSRLARGSLRHCSFQSTPPLRHQPTAIRPRDPPGRPGSISPPVGSAGRAHHCGEATGTKFRERVAHQLALEALQTSRV</sequence>
<gene>
    <name evidence="2" type="ORF">BS50DRAFT_583629</name>
</gene>
<feature type="region of interest" description="Disordered" evidence="1">
    <location>
        <begin position="75"/>
        <end position="113"/>
    </location>
</feature>
<name>A0A2T2P2Z4_CORCC</name>
<proteinExistence type="predicted"/>
<dbReference type="AlphaFoldDB" id="A0A2T2P2Z4"/>
<evidence type="ECO:0000313" key="2">
    <source>
        <dbReference type="EMBL" id="PSN72032.1"/>
    </source>
</evidence>
<evidence type="ECO:0000313" key="3">
    <source>
        <dbReference type="Proteomes" id="UP000240883"/>
    </source>
</evidence>
<protein>
    <submittedName>
        <fullName evidence="2">Uncharacterized protein</fullName>
    </submittedName>
</protein>
<dbReference type="EMBL" id="KZ678130">
    <property type="protein sequence ID" value="PSN72032.1"/>
    <property type="molecule type" value="Genomic_DNA"/>
</dbReference>
<accession>A0A2T2P2Z4</accession>
<reference evidence="2 3" key="1">
    <citation type="journal article" date="2018" name="Front. Microbiol.">
        <title>Genome-Wide Analysis of Corynespora cassiicola Leaf Fall Disease Putative Effectors.</title>
        <authorList>
            <person name="Lopez D."/>
            <person name="Ribeiro S."/>
            <person name="Label P."/>
            <person name="Fumanal B."/>
            <person name="Venisse J.S."/>
            <person name="Kohler A."/>
            <person name="de Oliveira R.R."/>
            <person name="Labutti K."/>
            <person name="Lipzen A."/>
            <person name="Lail K."/>
            <person name="Bauer D."/>
            <person name="Ohm R.A."/>
            <person name="Barry K.W."/>
            <person name="Spatafora J."/>
            <person name="Grigoriev I.V."/>
            <person name="Martin F.M."/>
            <person name="Pujade-Renaud V."/>
        </authorList>
    </citation>
    <scope>NUCLEOTIDE SEQUENCE [LARGE SCALE GENOMIC DNA]</scope>
    <source>
        <strain evidence="2 3">Philippines</strain>
    </source>
</reference>